<dbReference type="Pfam" id="PF13391">
    <property type="entry name" value="HNH_2"/>
    <property type="match status" value="1"/>
</dbReference>
<dbReference type="AlphaFoldDB" id="A0A6C0J9J6"/>
<name>A0A6C0J9J6_9ZZZZ</name>
<organism evidence="2">
    <name type="scientific">viral metagenome</name>
    <dbReference type="NCBI Taxonomy" id="1070528"/>
    <lineage>
        <taxon>unclassified sequences</taxon>
        <taxon>metagenomes</taxon>
        <taxon>organismal metagenomes</taxon>
    </lineage>
</organism>
<feature type="domain" description="HNH nuclease" evidence="1">
    <location>
        <begin position="72"/>
        <end position="123"/>
    </location>
</feature>
<sequence>MDFNNLDLIFLYIKNEQYDMLEKFDNNEINIVLNLKFNNKLKQEEIIKYNLVKRRDRQGNFREKIIDRDNYCILSKKDYSLCEAAHILNFKDSDEDAKYDIFNGILLSCNLHKAFDSNFFTFDSDTCKFKILYKNLVSKNIDQLGIKEYEGRYIKQLDNLKSKLYLKKRNKIELKF</sequence>
<protein>
    <recommendedName>
        <fullName evidence="1">HNH nuclease domain-containing protein</fullName>
    </recommendedName>
</protein>
<reference evidence="2" key="1">
    <citation type="journal article" date="2020" name="Nature">
        <title>Giant virus diversity and host interactions through global metagenomics.</title>
        <authorList>
            <person name="Schulz F."/>
            <person name="Roux S."/>
            <person name="Paez-Espino D."/>
            <person name="Jungbluth S."/>
            <person name="Walsh D.A."/>
            <person name="Denef V.J."/>
            <person name="McMahon K.D."/>
            <person name="Konstantinidis K.T."/>
            <person name="Eloe-Fadrosh E.A."/>
            <person name="Kyrpides N.C."/>
            <person name="Woyke T."/>
        </authorList>
    </citation>
    <scope>NUCLEOTIDE SEQUENCE</scope>
    <source>
        <strain evidence="2">GVMAG-M-3300025860-25</strain>
    </source>
</reference>
<evidence type="ECO:0000259" key="1">
    <source>
        <dbReference type="Pfam" id="PF13391"/>
    </source>
</evidence>
<proteinExistence type="predicted"/>
<dbReference type="InterPro" id="IPR003615">
    <property type="entry name" value="HNH_nuc"/>
</dbReference>
<dbReference type="EMBL" id="MN740342">
    <property type="protein sequence ID" value="QHU01471.1"/>
    <property type="molecule type" value="Genomic_DNA"/>
</dbReference>
<accession>A0A6C0J9J6</accession>
<evidence type="ECO:0000313" key="2">
    <source>
        <dbReference type="EMBL" id="QHU01471.1"/>
    </source>
</evidence>